<evidence type="ECO:0000256" key="9">
    <source>
        <dbReference type="ARBA" id="ARBA00022807"/>
    </source>
</evidence>
<dbReference type="Gene3D" id="3.30.40.10">
    <property type="entry name" value="Zinc/RING finger domain, C3HC4 (zinc finger)"/>
    <property type="match status" value="1"/>
</dbReference>
<dbReference type="STRING" id="81972.D7LFL0"/>
<evidence type="ECO:0000256" key="10">
    <source>
        <dbReference type="ARBA" id="ARBA00022833"/>
    </source>
</evidence>
<dbReference type="eggNOG" id="KOG1873">
    <property type="taxonomic scope" value="Eukaryota"/>
</dbReference>
<evidence type="ECO:0000256" key="5">
    <source>
        <dbReference type="ARBA" id="ARBA00022723"/>
    </source>
</evidence>
<dbReference type="InterPro" id="IPR001394">
    <property type="entry name" value="Peptidase_C19_UCH"/>
</dbReference>
<comment type="catalytic activity">
    <reaction evidence="1">
        <text>Thiol-dependent hydrolysis of ester, thioester, amide, peptide and isopeptide bonds formed by the C-terminal Gly of ubiquitin (a 76-residue protein attached to proteins as an intracellular targeting signal).</text>
        <dbReference type="EC" id="3.4.19.12"/>
    </reaction>
</comment>
<dbReference type="Pfam" id="PF00443">
    <property type="entry name" value="UCH"/>
    <property type="match status" value="1"/>
</dbReference>
<comment type="function">
    <text evidence="11">Recognizes and hydrolyzes the peptide bond at the C-terminal Gly of ubiquitin. Involved in the processing of poly-ubiquitin precursors as well as that of ubiquitinated proteins. Is involved in resistance to the arginine analog canavanine (CAN).</text>
</comment>
<organism evidence="17">
    <name type="scientific">Arabidopsis lyrata subsp. lyrata</name>
    <name type="common">Lyre-leaved rock-cress</name>
    <dbReference type="NCBI Taxonomy" id="81972"/>
    <lineage>
        <taxon>Eukaryota</taxon>
        <taxon>Viridiplantae</taxon>
        <taxon>Streptophyta</taxon>
        <taxon>Embryophyta</taxon>
        <taxon>Tracheophyta</taxon>
        <taxon>Spermatophyta</taxon>
        <taxon>Magnoliopsida</taxon>
        <taxon>eudicotyledons</taxon>
        <taxon>Gunneridae</taxon>
        <taxon>Pentapetalae</taxon>
        <taxon>rosids</taxon>
        <taxon>malvids</taxon>
        <taxon>Brassicales</taxon>
        <taxon>Brassicaceae</taxon>
        <taxon>Camelineae</taxon>
        <taxon>Arabidopsis</taxon>
    </lineage>
</organism>
<dbReference type="HOGENOM" id="CLU_005952_1_0_1"/>
<evidence type="ECO:0000256" key="1">
    <source>
        <dbReference type="ARBA" id="ARBA00000707"/>
    </source>
</evidence>
<dbReference type="InterPro" id="IPR038765">
    <property type="entry name" value="Papain-like_cys_pep_sf"/>
</dbReference>
<keyword evidence="9" id="KW-0788">Thiol protease</keyword>
<dbReference type="SUPFAM" id="SSF57850">
    <property type="entry name" value="RING/U-box"/>
    <property type="match status" value="1"/>
</dbReference>
<evidence type="ECO:0000256" key="8">
    <source>
        <dbReference type="ARBA" id="ARBA00022801"/>
    </source>
</evidence>
<keyword evidence="7" id="KW-0833">Ubl conjugation pathway</keyword>
<dbReference type="AlphaFoldDB" id="D7LFL0"/>
<feature type="compositionally biased region" description="Basic and acidic residues" evidence="13">
    <location>
        <begin position="489"/>
        <end position="509"/>
    </location>
</feature>
<dbReference type="PROSITE" id="PS50235">
    <property type="entry name" value="USP_3"/>
    <property type="match status" value="1"/>
</dbReference>
<dbReference type="InterPro" id="IPR001607">
    <property type="entry name" value="Znf_UBP"/>
</dbReference>
<dbReference type="Gene3D" id="3.90.70.10">
    <property type="entry name" value="Cysteine proteinases"/>
    <property type="match status" value="3"/>
</dbReference>
<dbReference type="InterPro" id="IPR018200">
    <property type="entry name" value="USP_CS"/>
</dbReference>
<evidence type="ECO:0000256" key="13">
    <source>
        <dbReference type="SAM" id="MobiDB-lite"/>
    </source>
</evidence>
<evidence type="ECO:0000256" key="3">
    <source>
        <dbReference type="ARBA" id="ARBA00012759"/>
    </source>
</evidence>
<keyword evidence="5" id="KW-0479">Metal-binding</keyword>
<dbReference type="EC" id="3.4.19.12" evidence="3"/>
<dbReference type="GO" id="GO:0005829">
    <property type="term" value="C:cytosol"/>
    <property type="evidence" value="ECO:0007669"/>
    <property type="project" value="TreeGrafter"/>
</dbReference>
<dbReference type="SMART" id="SM00290">
    <property type="entry name" value="ZnF_UBP"/>
    <property type="match status" value="1"/>
</dbReference>
<dbReference type="InterPro" id="IPR050164">
    <property type="entry name" value="Peptidase_C19"/>
</dbReference>
<comment type="similarity">
    <text evidence="2">Belongs to the peptidase C19 family.</text>
</comment>
<protein>
    <recommendedName>
        <fullName evidence="3">ubiquitinyl hydrolase 1</fullName>
        <ecNumber evidence="3">3.4.19.12</ecNumber>
    </recommendedName>
</protein>
<dbReference type="GO" id="GO:0005634">
    <property type="term" value="C:nucleus"/>
    <property type="evidence" value="ECO:0007669"/>
    <property type="project" value="TreeGrafter"/>
</dbReference>
<dbReference type="PANTHER" id="PTHR24006">
    <property type="entry name" value="UBIQUITIN CARBOXYL-TERMINAL HYDROLASE"/>
    <property type="match status" value="1"/>
</dbReference>
<dbReference type="OrthoDB" id="2020758at2759"/>
<evidence type="ECO:0000313" key="17">
    <source>
        <dbReference type="Proteomes" id="UP000008694"/>
    </source>
</evidence>
<keyword evidence="17" id="KW-1185">Reference proteome</keyword>
<feature type="compositionally biased region" description="Polar residues" evidence="13">
    <location>
        <begin position="510"/>
        <end position="521"/>
    </location>
</feature>
<dbReference type="PANTHER" id="PTHR24006:SF781">
    <property type="entry name" value="LD34905P"/>
    <property type="match status" value="1"/>
</dbReference>
<evidence type="ECO:0000256" key="12">
    <source>
        <dbReference type="PROSITE-ProRule" id="PRU00502"/>
    </source>
</evidence>
<feature type="domain" description="UBP-type" evidence="15">
    <location>
        <begin position="45"/>
        <end position="180"/>
    </location>
</feature>
<evidence type="ECO:0000256" key="6">
    <source>
        <dbReference type="ARBA" id="ARBA00022771"/>
    </source>
</evidence>
<keyword evidence="6 12" id="KW-0863">Zinc-finger</keyword>
<dbReference type="PROSITE" id="PS00972">
    <property type="entry name" value="USP_1"/>
    <property type="match status" value="1"/>
</dbReference>
<keyword evidence="4" id="KW-0645">Protease</keyword>
<dbReference type="GO" id="GO:0004843">
    <property type="term" value="F:cysteine-type deubiquitinase activity"/>
    <property type="evidence" value="ECO:0007669"/>
    <property type="project" value="UniProtKB-EC"/>
</dbReference>
<evidence type="ECO:0000256" key="2">
    <source>
        <dbReference type="ARBA" id="ARBA00009085"/>
    </source>
</evidence>
<name>D7LFL0_ARALL</name>
<evidence type="ECO:0000313" key="16">
    <source>
        <dbReference type="EMBL" id="EFH57499.1"/>
    </source>
</evidence>
<evidence type="ECO:0000256" key="4">
    <source>
        <dbReference type="ARBA" id="ARBA00022670"/>
    </source>
</evidence>
<feature type="region of interest" description="Disordered" evidence="13">
    <location>
        <begin position="485"/>
        <end position="523"/>
    </location>
</feature>
<evidence type="ECO:0000256" key="7">
    <source>
        <dbReference type="ARBA" id="ARBA00022786"/>
    </source>
</evidence>
<dbReference type="Proteomes" id="UP000008694">
    <property type="component" value="Unassembled WGS sequence"/>
</dbReference>
<sequence length="1098" mass="121475">MGKRLKKGQKPPYLWLPPTVSKKVTKQSEHSVEVTEEVVTVPEKRSCVHFDKFVDLDKLLKKIKSSQQIKCGECKEGVHVKRGSKASISSGIYWFSSSDQKCAKKAIWVCLECGYYVCGDVGLPTGAQSHVMRHFRLTRHRLVIQCENPQLRWCFSCQSLVPFEKEENGEKKDLLLEVVKLIRERSPNTFSASFETEYSCSGSGNITGGSFTGGIEARDGYAVRGLVNLGNTCFFNSVMQSLLSLDQLREHFLKDDLSVSGPLVSSLKKLFAESKSEAGFFRSAINPRALFVSVCSQAPQFRGYQQHDSHELLRCLLDGLSIEESSLRKKLGVFDSNDSSTYQKPTLIDSVFGGEISSTVSCLACGHFSKVYEPFLDLSLPIPSKKLPPKKQRIVSLAKEVLKNGAVGKDSEVGSAKPASDHNFTVSNPSAMALIDKQVSDITTESDTEQYELDKFWSDLDLLGDVSDTAPSTKAKGVNQTLVGSTETLMHDNDVTAKPETVPDKEESRATQSNEDTSASGISAVIDEAQVFRSPDFEKSSSSANQWADEELPLMVPDSQVLYMPYKDHLSYDDNTVAEGKDGAFLSYVSGPHEQIEDHFDCNADEPGISSINITDRAGEGEASSSFVSGDHEPKIDYIDFSSFFDEPEIPEGPVFRLLSKAEVSEAGFMADSSNDKTVSAGKGEASSSFVSSDHEQNIDYVDFASFFDEPEISEGPYFRPLSKSEVSEAGFMAVSSNDKTVRAGKGETFSSFMNGDNERNIDYESINSLFYDRETSERPVFGPPSKAKVSEACFMAVSSDSDPAVLDDSDSPVSVDRCLAQFTKPEILSEDNAWHCENCSKNLKLERLREKRKTERLSKGWVNENGASSVFDECRDNSLSQSCIDPENGYKAAPPITELPNCKEEENAIDDGILGDSDPKQAPITSSVTETPILGGETISSQPANDNECENWEDLAVDSEKVIVKRAATKKVLVNKAPPVLTIHLKRFSQDARGRISKLSGHVDFQEFIDLSQYMDTRCSEEDQPVYRLAGLVEHLGTMRGGHYVAYIRGGHKEMRQSDIKEPNSSIWYHASDSFVRRASLEEVLRSEAYILFYERI</sequence>
<dbReference type="GO" id="GO:0006508">
    <property type="term" value="P:proteolysis"/>
    <property type="evidence" value="ECO:0007669"/>
    <property type="project" value="UniProtKB-KW"/>
</dbReference>
<dbReference type="FunFam" id="3.30.40.10:FF:000900">
    <property type="entry name" value="Ubiquitinyl hydrolase 1"/>
    <property type="match status" value="1"/>
</dbReference>
<reference evidence="17" key="1">
    <citation type="journal article" date="2011" name="Nat. Genet.">
        <title>The Arabidopsis lyrata genome sequence and the basis of rapid genome size change.</title>
        <authorList>
            <person name="Hu T.T."/>
            <person name="Pattyn P."/>
            <person name="Bakker E.G."/>
            <person name="Cao J."/>
            <person name="Cheng J.-F."/>
            <person name="Clark R.M."/>
            <person name="Fahlgren N."/>
            <person name="Fawcett J.A."/>
            <person name="Grimwood J."/>
            <person name="Gundlach H."/>
            <person name="Haberer G."/>
            <person name="Hollister J.D."/>
            <person name="Ossowski S."/>
            <person name="Ottilar R.P."/>
            <person name="Salamov A.A."/>
            <person name="Schneeberger K."/>
            <person name="Spannagl M."/>
            <person name="Wang X."/>
            <person name="Yang L."/>
            <person name="Nasrallah M.E."/>
            <person name="Bergelson J."/>
            <person name="Carrington J.C."/>
            <person name="Gaut B.S."/>
            <person name="Schmutz J."/>
            <person name="Mayer K.F.X."/>
            <person name="Van de Peer Y."/>
            <person name="Grigoriev I.V."/>
            <person name="Nordborg M."/>
            <person name="Weigel D."/>
            <person name="Guo Y.-L."/>
        </authorList>
    </citation>
    <scope>NUCLEOTIDE SEQUENCE [LARGE SCALE GENOMIC DNA]</scope>
    <source>
        <strain evidence="17">cv. MN47</strain>
    </source>
</reference>
<gene>
    <name evidence="16" type="ORF">ARALYDRAFT_669021</name>
</gene>
<feature type="domain" description="USP" evidence="14">
    <location>
        <begin position="224"/>
        <end position="1098"/>
    </location>
</feature>
<dbReference type="MEROPS" id="C19.091"/>
<dbReference type="GO" id="GO:0016579">
    <property type="term" value="P:protein deubiquitination"/>
    <property type="evidence" value="ECO:0007669"/>
    <property type="project" value="InterPro"/>
</dbReference>
<evidence type="ECO:0000259" key="15">
    <source>
        <dbReference type="PROSITE" id="PS50271"/>
    </source>
</evidence>
<keyword evidence="10" id="KW-0862">Zinc</keyword>
<proteinExistence type="inferred from homology"/>
<dbReference type="KEGG" id="aly:9315482"/>
<dbReference type="GO" id="GO:0008270">
    <property type="term" value="F:zinc ion binding"/>
    <property type="evidence" value="ECO:0007669"/>
    <property type="project" value="UniProtKB-KW"/>
</dbReference>
<dbReference type="Pfam" id="PF02148">
    <property type="entry name" value="zf-UBP"/>
    <property type="match status" value="1"/>
</dbReference>
<dbReference type="PROSITE" id="PS50271">
    <property type="entry name" value="ZF_UBP"/>
    <property type="match status" value="1"/>
</dbReference>
<dbReference type="InterPro" id="IPR013083">
    <property type="entry name" value="Znf_RING/FYVE/PHD"/>
</dbReference>
<evidence type="ECO:0000259" key="14">
    <source>
        <dbReference type="PROSITE" id="PS50235"/>
    </source>
</evidence>
<accession>D7LFL0</accession>
<dbReference type="InterPro" id="IPR028889">
    <property type="entry name" value="USP"/>
</dbReference>
<dbReference type="EMBL" id="GL348716">
    <property type="protein sequence ID" value="EFH57499.1"/>
    <property type="molecule type" value="Genomic_DNA"/>
</dbReference>
<dbReference type="Gramene" id="Al_scaffold_0004_1740">
    <property type="protein sequence ID" value="Al_scaffold_0004_1740"/>
    <property type="gene ID" value="Al_scaffold_0004_1740"/>
</dbReference>
<evidence type="ECO:0000256" key="11">
    <source>
        <dbReference type="ARBA" id="ARBA00058678"/>
    </source>
</evidence>
<dbReference type="PROSITE" id="PS00973">
    <property type="entry name" value="USP_2"/>
    <property type="match status" value="1"/>
</dbReference>
<dbReference type="SUPFAM" id="SSF54001">
    <property type="entry name" value="Cysteine proteinases"/>
    <property type="match status" value="1"/>
</dbReference>
<keyword evidence="8" id="KW-0378">Hydrolase</keyword>